<feature type="region of interest" description="Disordered" evidence="4">
    <location>
        <begin position="1"/>
        <end position="31"/>
    </location>
</feature>
<accession>A0A5B0BIS7</accession>
<dbReference type="InterPro" id="IPR050707">
    <property type="entry name" value="HTH_MetabolicPath_Reg"/>
</dbReference>
<evidence type="ECO:0000256" key="1">
    <source>
        <dbReference type="ARBA" id="ARBA00023015"/>
    </source>
</evidence>
<comment type="caution">
    <text evidence="7">The sequence shown here is derived from an EMBL/GenBank/DDBJ whole genome shotgun (WGS) entry which is preliminary data.</text>
</comment>
<dbReference type="InterPro" id="IPR005471">
    <property type="entry name" value="Tscrpt_reg_IclR_N"/>
</dbReference>
<dbReference type="PROSITE" id="PS51078">
    <property type="entry name" value="ICLR_ED"/>
    <property type="match status" value="1"/>
</dbReference>
<dbReference type="InterPro" id="IPR036388">
    <property type="entry name" value="WH-like_DNA-bd_sf"/>
</dbReference>
<dbReference type="Gene3D" id="1.10.10.10">
    <property type="entry name" value="Winged helix-like DNA-binding domain superfamily/Winged helix DNA-binding domain"/>
    <property type="match status" value="1"/>
</dbReference>
<dbReference type="SMART" id="SM00346">
    <property type="entry name" value="HTH_ICLR"/>
    <property type="match status" value="1"/>
</dbReference>
<keyword evidence="8" id="KW-1185">Reference proteome</keyword>
<gene>
    <name evidence="7" type="ORF">FGF04_06855</name>
</gene>
<evidence type="ECO:0000256" key="4">
    <source>
        <dbReference type="SAM" id="MobiDB-lite"/>
    </source>
</evidence>
<dbReference type="InterPro" id="IPR014757">
    <property type="entry name" value="Tscrpt_reg_IclR_C"/>
</dbReference>
<dbReference type="SUPFAM" id="SSF55781">
    <property type="entry name" value="GAF domain-like"/>
    <property type="match status" value="1"/>
</dbReference>
<feature type="compositionally biased region" description="Polar residues" evidence="4">
    <location>
        <begin position="1"/>
        <end position="10"/>
    </location>
</feature>
<reference evidence="7 8" key="1">
    <citation type="submission" date="2019-05" db="EMBL/GenBank/DDBJ databases">
        <authorList>
            <person name="Hariharan J."/>
            <person name="Choudoir M.J."/>
            <person name="Diebold P."/>
            <person name="Panke-Buisse K."/>
            <person name="Buckley D.H."/>
        </authorList>
    </citation>
    <scope>NUCLEOTIDE SEQUENCE [LARGE SCALE GENOMIC DNA]</scope>
    <source>
        <strain evidence="7 8">SUN51</strain>
    </source>
</reference>
<dbReference type="Gene3D" id="3.30.450.40">
    <property type="match status" value="1"/>
</dbReference>
<dbReference type="SUPFAM" id="SSF46785">
    <property type="entry name" value="Winged helix' DNA-binding domain"/>
    <property type="match status" value="1"/>
</dbReference>
<dbReference type="AlphaFoldDB" id="A0A5B0BIS7"/>
<proteinExistence type="predicted"/>
<keyword evidence="1" id="KW-0805">Transcription regulation</keyword>
<dbReference type="InterPro" id="IPR036390">
    <property type="entry name" value="WH_DNA-bd_sf"/>
</dbReference>
<evidence type="ECO:0000256" key="2">
    <source>
        <dbReference type="ARBA" id="ARBA00023125"/>
    </source>
</evidence>
<sequence length="260" mass="26999">MRDNGGQVQVHTGGRPPAGSAHASGRTPAHGAGRSVLAGAFELLAAVERSGGAGLTRLSWESGLPKTTVHRLLDQLIDLGTVERCADGYRIGPRMFQLGNGWQPHPKLRAAAAGPARRLAAVTGAAVGLAVLRYDRTLVLGWTPGGTRSFPALCGRWAWPWYTAAGKVLAAAPSYRFPPSAVPASWAREERFVRERGVAVDQGVMAPGVCSVAAPLHDVRGVPVAALFAATRSPGPSRLLADAVRSTGAAIGAGLAERRG</sequence>
<feature type="domain" description="IclR-ED" evidence="6">
    <location>
        <begin position="94"/>
        <end position="260"/>
    </location>
</feature>
<dbReference type="Pfam" id="PF09339">
    <property type="entry name" value="HTH_IclR"/>
    <property type="match status" value="1"/>
</dbReference>
<evidence type="ECO:0000256" key="3">
    <source>
        <dbReference type="ARBA" id="ARBA00023163"/>
    </source>
</evidence>
<evidence type="ECO:0000259" key="5">
    <source>
        <dbReference type="PROSITE" id="PS51077"/>
    </source>
</evidence>
<evidence type="ECO:0000313" key="7">
    <source>
        <dbReference type="EMBL" id="KAA0941152.1"/>
    </source>
</evidence>
<dbReference type="Proteomes" id="UP000324965">
    <property type="component" value="Unassembled WGS sequence"/>
</dbReference>
<dbReference type="GO" id="GO:0003677">
    <property type="term" value="F:DNA binding"/>
    <property type="evidence" value="ECO:0007669"/>
    <property type="project" value="UniProtKB-KW"/>
</dbReference>
<dbReference type="InterPro" id="IPR029016">
    <property type="entry name" value="GAF-like_dom_sf"/>
</dbReference>
<dbReference type="PANTHER" id="PTHR30136:SF35">
    <property type="entry name" value="HTH-TYPE TRANSCRIPTIONAL REGULATOR RV1719"/>
    <property type="match status" value="1"/>
</dbReference>
<dbReference type="PANTHER" id="PTHR30136">
    <property type="entry name" value="HELIX-TURN-HELIX TRANSCRIPTIONAL REGULATOR, ICLR FAMILY"/>
    <property type="match status" value="1"/>
</dbReference>
<dbReference type="GO" id="GO:0045892">
    <property type="term" value="P:negative regulation of DNA-templated transcription"/>
    <property type="evidence" value="ECO:0007669"/>
    <property type="project" value="TreeGrafter"/>
</dbReference>
<protein>
    <submittedName>
        <fullName evidence="7">Helix-turn-helix domain-containing protein</fullName>
    </submittedName>
</protein>
<organism evidence="7 8">
    <name type="scientific">Streptomyces apricus</name>
    <dbReference type="NCBI Taxonomy" id="1828112"/>
    <lineage>
        <taxon>Bacteria</taxon>
        <taxon>Bacillati</taxon>
        <taxon>Actinomycetota</taxon>
        <taxon>Actinomycetes</taxon>
        <taxon>Kitasatosporales</taxon>
        <taxon>Streptomycetaceae</taxon>
        <taxon>Streptomyces</taxon>
    </lineage>
</organism>
<feature type="domain" description="HTH iclR-type" evidence="5">
    <location>
        <begin position="34"/>
        <end position="93"/>
    </location>
</feature>
<evidence type="ECO:0000259" key="6">
    <source>
        <dbReference type="PROSITE" id="PS51078"/>
    </source>
</evidence>
<name>A0A5B0BIS7_9ACTN</name>
<keyword evidence="2" id="KW-0238">DNA-binding</keyword>
<dbReference type="EMBL" id="VDFC01000019">
    <property type="protein sequence ID" value="KAA0941152.1"/>
    <property type="molecule type" value="Genomic_DNA"/>
</dbReference>
<evidence type="ECO:0000313" key="8">
    <source>
        <dbReference type="Proteomes" id="UP000324965"/>
    </source>
</evidence>
<dbReference type="RefSeq" id="WP_149510346.1">
    <property type="nucleotide sequence ID" value="NZ_VDFC01000019.1"/>
</dbReference>
<dbReference type="OrthoDB" id="4103401at2"/>
<dbReference type="PROSITE" id="PS51077">
    <property type="entry name" value="HTH_ICLR"/>
    <property type="match status" value="1"/>
</dbReference>
<dbReference type="GO" id="GO:0003700">
    <property type="term" value="F:DNA-binding transcription factor activity"/>
    <property type="evidence" value="ECO:0007669"/>
    <property type="project" value="TreeGrafter"/>
</dbReference>
<keyword evidence="3" id="KW-0804">Transcription</keyword>